<accession>B3MNU5</accession>
<dbReference type="OrthoDB" id="6346805at2759"/>
<feature type="compositionally biased region" description="Low complexity" evidence="1">
    <location>
        <begin position="191"/>
        <end position="205"/>
    </location>
</feature>
<keyword evidence="4" id="KW-1185">Reference proteome</keyword>
<dbReference type="EMBL" id="CH902620">
    <property type="protein sequence ID" value="EDV32132.2"/>
    <property type="molecule type" value="Genomic_DNA"/>
</dbReference>
<feature type="compositionally biased region" description="Basic and acidic residues" evidence="1">
    <location>
        <begin position="216"/>
        <end position="235"/>
    </location>
</feature>
<sequence>MKLICGALAIVVALSGVLTLPARNNPQDDAEVIDVPSRPQPDPNFHNFRGVIDTGSGYPFLQSSPSSFNEGFFNSFDDLFRRLRTRLWPAIGSDSGEDGAAAGPDSSDDSGSGFAFGLRPLIPIPKIPLSTENGNTTSTVKVVDGHKVEINETVYGDTNSIFKLRVVNVRPLDSGEEVAEGVHSDGGKFLPAPASGPSTTSGPPTRNGEFDDEVEEGRREPLEKQPRDNEVRDLDEPQSTTTTTPTSYTTNLATNSPADLESEATDISEDIAETTSQKQEHIMDPLLEMAQRVAEGVEGEGVDMNDEDLHKSSLAMKQKKEREEFDSSDDEDAEATTPVEMGDAFNEEWAEFDQDGDQDQDHDLDIEADAGNELNNEIDIEENFVPVDLSNDIAVNDLAAADPDFPLNPDAEFIAAPAVVRTMPMFEKLSLGEPSK</sequence>
<dbReference type="STRING" id="7217.B3MNU5"/>
<protein>
    <recommendedName>
        <fullName evidence="5">DUF4794 domain-containing protein</fullName>
    </recommendedName>
</protein>
<gene>
    <name evidence="3" type="primary">Dana\GF15675</name>
    <name evidence="3" type="synonym">dana_GLEANR_16439</name>
    <name evidence="3" type="ORF">GF15675</name>
</gene>
<evidence type="ECO:0008006" key="5">
    <source>
        <dbReference type="Google" id="ProtNLM"/>
    </source>
</evidence>
<feature type="region of interest" description="Disordered" evidence="1">
    <location>
        <begin position="297"/>
        <end position="338"/>
    </location>
</feature>
<proteinExistence type="predicted"/>
<keyword evidence="2" id="KW-0732">Signal</keyword>
<evidence type="ECO:0000313" key="4">
    <source>
        <dbReference type="Proteomes" id="UP000007801"/>
    </source>
</evidence>
<feature type="region of interest" description="Disordered" evidence="1">
    <location>
        <begin position="177"/>
        <end position="282"/>
    </location>
</feature>
<feature type="compositionally biased region" description="Acidic residues" evidence="1">
    <location>
        <begin position="297"/>
        <end position="306"/>
    </location>
</feature>
<feature type="region of interest" description="Disordered" evidence="1">
    <location>
        <begin position="93"/>
        <end position="114"/>
    </location>
</feature>
<feature type="signal peptide" evidence="2">
    <location>
        <begin position="1"/>
        <end position="19"/>
    </location>
</feature>
<feature type="compositionally biased region" description="Acidic residues" evidence="1">
    <location>
        <begin position="260"/>
        <end position="272"/>
    </location>
</feature>
<reference evidence="3 4" key="1">
    <citation type="journal article" date="2007" name="Nature">
        <title>Evolution of genes and genomes on the Drosophila phylogeny.</title>
        <authorList>
            <consortium name="Drosophila 12 Genomes Consortium"/>
            <person name="Clark A.G."/>
            <person name="Eisen M.B."/>
            <person name="Smith D.R."/>
            <person name="Bergman C.M."/>
            <person name="Oliver B."/>
            <person name="Markow T.A."/>
            <person name="Kaufman T.C."/>
            <person name="Kellis M."/>
            <person name="Gelbart W."/>
            <person name="Iyer V.N."/>
            <person name="Pollard D.A."/>
            <person name="Sackton T.B."/>
            <person name="Larracuente A.M."/>
            <person name="Singh N.D."/>
            <person name="Abad J.P."/>
            <person name="Abt D.N."/>
            <person name="Adryan B."/>
            <person name="Aguade M."/>
            <person name="Akashi H."/>
            <person name="Anderson W.W."/>
            <person name="Aquadro C.F."/>
            <person name="Ardell D.H."/>
            <person name="Arguello R."/>
            <person name="Artieri C.G."/>
            <person name="Barbash D.A."/>
            <person name="Barker D."/>
            <person name="Barsanti P."/>
            <person name="Batterham P."/>
            <person name="Batzoglou S."/>
            <person name="Begun D."/>
            <person name="Bhutkar A."/>
            <person name="Blanco E."/>
            <person name="Bosak S.A."/>
            <person name="Bradley R.K."/>
            <person name="Brand A.D."/>
            <person name="Brent M.R."/>
            <person name="Brooks A.N."/>
            <person name="Brown R.H."/>
            <person name="Butlin R.K."/>
            <person name="Caggese C."/>
            <person name="Calvi B.R."/>
            <person name="Bernardo de Carvalho A."/>
            <person name="Caspi A."/>
            <person name="Castrezana S."/>
            <person name="Celniker S.E."/>
            <person name="Chang J.L."/>
            <person name="Chapple C."/>
            <person name="Chatterji S."/>
            <person name="Chinwalla A."/>
            <person name="Civetta A."/>
            <person name="Clifton S.W."/>
            <person name="Comeron J.M."/>
            <person name="Costello J.C."/>
            <person name="Coyne J.A."/>
            <person name="Daub J."/>
            <person name="David R.G."/>
            <person name="Delcher A.L."/>
            <person name="Delehaunty K."/>
            <person name="Do C.B."/>
            <person name="Ebling H."/>
            <person name="Edwards K."/>
            <person name="Eickbush T."/>
            <person name="Evans J.D."/>
            <person name="Filipski A."/>
            <person name="Findeiss S."/>
            <person name="Freyhult E."/>
            <person name="Fulton L."/>
            <person name="Fulton R."/>
            <person name="Garcia A.C."/>
            <person name="Gardiner A."/>
            <person name="Garfield D.A."/>
            <person name="Garvin B.E."/>
            <person name="Gibson G."/>
            <person name="Gilbert D."/>
            <person name="Gnerre S."/>
            <person name="Godfrey J."/>
            <person name="Good R."/>
            <person name="Gotea V."/>
            <person name="Gravely B."/>
            <person name="Greenberg A.J."/>
            <person name="Griffiths-Jones S."/>
            <person name="Gross S."/>
            <person name="Guigo R."/>
            <person name="Gustafson E.A."/>
            <person name="Haerty W."/>
            <person name="Hahn M.W."/>
            <person name="Halligan D.L."/>
            <person name="Halpern A.L."/>
            <person name="Halter G.M."/>
            <person name="Han M.V."/>
            <person name="Heger A."/>
            <person name="Hillier L."/>
            <person name="Hinrichs A.S."/>
            <person name="Holmes I."/>
            <person name="Hoskins R.A."/>
            <person name="Hubisz M.J."/>
            <person name="Hultmark D."/>
            <person name="Huntley M.A."/>
            <person name="Jaffe D.B."/>
            <person name="Jagadeeshan S."/>
            <person name="Jeck W.R."/>
            <person name="Johnson J."/>
            <person name="Jones C.D."/>
            <person name="Jordan W.C."/>
            <person name="Karpen G.H."/>
            <person name="Kataoka E."/>
            <person name="Keightley P.D."/>
            <person name="Kheradpour P."/>
            <person name="Kirkness E.F."/>
            <person name="Koerich L.B."/>
            <person name="Kristiansen K."/>
            <person name="Kudrna D."/>
            <person name="Kulathinal R.J."/>
            <person name="Kumar S."/>
            <person name="Kwok R."/>
            <person name="Lander E."/>
            <person name="Langley C.H."/>
            <person name="Lapoint R."/>
            <person name="Lazzaro B.P."/>
            <person name="Lee S.J."/>
            <person name="Levesque L."/>
            <person name="Li R."/>
            <person name="Lin C.F."/>
            <person name="Lin M.F."/>
            <person name="Lindblad-Toh K."/>
            <person name="Llopart A."/>
            <person name="Long M."/>
            <person name="Low L."/>
            <person name="Lozovsky E."/>
            <person name="Lu J."/>
            <person name="Luo M."/>
            <person name="Machado C.A."/>
            <person name="Makalowski W."/>
            <person name="Marzo M."/>
            <person name="Matsuda M."/>
            <person name="Matzkin L."/>
            <person name="McAllister B."/>
            <person name="McBride C.S."/>
            <person name="McKernan B."/>
            <person name="McKernan K."/>
            <person name="Mendez-Lago M."/>
            <person name="Minx P."/>
            <person name="Mollenhauer M.U."/>
            <person name="Montooth K."/>
            <person name="Mount S.M."/>
            <person name="Mu X."/>
            <person name="Myers E."/>
            <person name="Negre B."/>
            <person name="Newfeld S."/>
            <person name="Nielsen R."/>
            <person name="Noor M.A."/>
            <person name="O'Grady P."/>
            <person name="Pachter L."/>
            <person name="Papaceit M."/>
            <person name="Parisi M.J."/>
            <person name="Parisi M."/>
            <person name="Parts L."/>
            <person name="Pedersen J.S."/>
            <person name="Pesole G."/>
            <person name="Phillippy A.M."/>
            <person name="Ponting C.P."/>
            <person name="Pop M."/>
            <person name="Porcelli D."/>
            <person name="Powell J.R."/>
            <person name="Prohaska S."/>
            <person name="Pruitt K."/>
            <person name="Puig M."/>
            <person name="Quesneville H."/>
            <person name="Ram K.R."/>
            <person name="Rand D."/>
            <person name="Rasmussen M.D."/>
            <person name="Reed L.K."/>
            <person name="Reenan R."/>
            <person name="Reily A."/>
            <person name="Remington K.A."/>
            <person name="Rieger T.T."/>
            <person name="Ritchie M.G."/>
            <person name="Robin C."/>
            <person name="Rogers Y.H."/>
            <person name="Rohde C."/>
            <person name="Rozas J."/>
            <person name="Rubenfield M.J."/>
            <person name="Ruiz A."/>
            <person name="Russo S."/>
            <person name="Salzberg S.L."/>
            <person name="Sanchez-Gracia A."/>
            <person name="Saranga D.J."/>
            <person name="Sato H."/>
            <person name="Schaeffer S.W."/>
            <person name="Schatz M.C."/>
            <person name="Schlenke T."/>
            <person name="Schwartz R."/>
            <person name="Segarra C."/>
            <person name="Singh R.S."/>
            <person name="Sirot L."/>
            <person name="Sirota M."/>
            <person name="Sisneros N.B."/>
            <person name="Smith C.D."/>
            <person name="Smith T.F."/>
            <person name="Spieth J."/>
            <person name="Stage D.E."/>
            <person name="Stark A."/>
            <person name="Stephan W."/>
            <person name="Strausberg R.L."/>
            <person name="Strempel S."/>
            <person name="Sturgill D."/>
            <person name="Sutton G."/>
            <person name="Sutton G.G."/>
            <person name="Tao W."/>
            <person name="Teichmann S."/>
            <person name="Tobari Y.N."/>
            <person name="Tomimura Y."/>
            <person name="Tsolas J.M."/>
            <person name="Valente V.L."/>
            <person name="Venter E."/>
            <person name="Venter J.C."/>
            <person name="Vicario S."/>
            <person name="Vieira F.G."/>
            <person name="Vilella A.J."/>
            <person name="Villasante A."/>
            <person name="Walenz B."/>
            <person name="Wang J."/>
            <person name="Wasserman M."/>
            <person name="Watts T."/>
            <person name="Wilson D."/>
            <person name="Wilson R.K."/>
            <person name="Wing R.A."/>
            <person name="Wolfner M.F."/>
            <person name="Wong A."/>
            <person name="Wong G.K."/>
            <person name="Wu C.I."/>
            <person name="Wu G."/>
            <person name="Yamamoto D."/>
            <person name="Yang H.P."/>
            <person name="Yang S.P."/>
            <person name="Yorke J.A."/>
            <person name="Yoshida K."/>
            <person name="Zdobnov E."/>
            <person name="Zhang P."/>
            <person name="Zhang Y."/>
            <person name="Zimin A.V."/>
            <person name="Baldwin J."/>
            <person name="Abdouelleil A."/>
            <person name="Abdulkadir J."/>
            <person name="Abebe A."/>
            <person name="Abera B."/>
            <person name="Abreu J."/>
            <person name="Acer S.C."/>
            <person name="Aftuck L."/>
            <person name="Alexander A."/>
            <person name="An P."/>
            <person name="Anderson E."/>
            <person name="Anderson S."/>
            <person name="Arachi H."/>
            <person name="Azer M."/>
            <person name="Bachantsang P."/>
            <person name="Barry A."/>
            <person name="Bayul T."/>
            <person name="Berlin A."/>
            <person name="Bessette D."/>
            <person name="Bloom T."/>
            <person name="Blye J."/>
            <person name="Boguslavskiy L."/>
            <person name="Bonnet C."/>
            <person name="Boukhgalter B."/>
            <person name="Bourzgui I."/>
            <person name="Brown A."/>
            <person name="Cahill P."/>
            <person name="Channer S."/>
            <person name="Cheshatsang Y."/>
            <person name="Chuda L."/>
            <person name="Citroen M."/>
            <person name="Collymore A."/>
            <person name="Cooke P."/>
            <person name="Costello M."/>
            <person name="D'Aco K."/>
            <person name="Daza R."/>
            <person name="De Haan G."/>
            <person name="DeGray S."/>
            <person name="DeMaso C."/>
            <person name="Dhargay N."/>
            <person name="Dooley K."/>
            <person name="Dooley E."/>
            <person name="Doricent M."/>
            <person name="Dorje P."/>
            <person name="Dorjee K."/>
            <person name="Dupes A."/>
            <person name="Elong R."/>
            <person name="Falk J."/>
            <person name="Farina A."/>
            <person name="Faro S."/>
            <person name="Ferguson D."/>
            <person name="Fisher S."/>
            <person name="Foley C.D."/>
            <person name="Franke A."/>
            <person name="Friedrich D."/>
            <person name="Gadbois L."/>
            <person name="Gearin G."/>
            <person name="Gearin C.R."/>
            <person name="Giannoukos G."/>
            <person name="Goode T."/>
            <person name="Graham J."/>
            <person name="Grandbois E."/>
            <person name="Grewal S."/>
            <person name="Gyaltsen K."/>
            <person name="Hafez N."/>
            <person name="Hagos B."/>
            <person name="Hall J."/>
            <person name="Henson C."/>
            <person name="Hollinger A."/>
            <person name="Honan T."/>
            <person name="Huard M.D."/>
            <person name="Hughes L."/>
            <person name="Hurhula B."/>
            <person name="Husby M.E."/>
            <person name="Kamat A."/>
            <person name="Kanga B."/>
            <person name="Kashin S."/>
            <person name="Khazanovich D."/>
            <person name="Kisner P."/>
            <person name="Lance K."/>
            <person name="Lara M."/>
            <person name="Lee W."/>
            <person name="Lennon N."/>
            <person name="Letendre F."/>
            <person name="LeVine R."/>
            <person name="Lipovsky A."/>
            <person name="Liu X."/>
            <person name="Liu J."/>
            <person name="Liu S."/>
            <person name="Lokyitsang T."/>
            <person name="Lokyitsang Y."/>
            <person name="Lubonja R."/>
            <person name="Lui A."/>
            <person name="MacDonald P."/>
            <person name="Magnisalis V."/>
            <person name="Maru K."/>
            <person name="Matthews C."/>
            <person name="McCusker W."/>
            <person name="McDonough S."/>
            <person name="Mehta T."/>
            <person name="Meldrim J."/>
            <person name="Meneus L."/>
            <person name="Mihai O."/>
            <person name="Mihalev A."/>
            <person name="Mihova T."/>
            <person name="Mittelman R."/>
            <person name="Mlenga V."/>
            <person name="Montmayeur A."/>
            <person name="Mulrain L."/>
            <person name="Navidi A."/>
            <person name="Naylor J."/>
            <person name="Negash T."/>
            <person name="Nguyen T."/>
            <person name="Nguyen N."/>
            <person name="Nicol R."/>
            <person name="Norbu C."/>
            <person name="Norbu N."/>
            <person name="Novod N."/>
            <person name="O'Neill B."/>
            <person name="Osman S."/>
            <person name="Markiewicz E."/>
            <person name="Oyono O.L."/>
            <person name="Patti C."/>
            <person name="Phunkhang P."/>
            <person name="Pierre F."/>
            <person name="Priest M."/>
            <person name="Raghuraman S."/>
            <person name="Rege F."/>
            <person name="Reyes R."/>
            <person name="Rise C."/>
            <person name="Rogov P."/>
            <person name="Ross K."/>
            <person name="Ryan E."/>
            <person name="Settipalli S."/>
            <person name="Shea T."/>
            <person name="Sherpa N."/>
            <person name="Shi L."/>
            <person name="Shih D."/>
            <person name="Sparrow T."/>
            <person name="Spaulding J."/>
            <person name="Stalker J."/>
            <person name="Stange-Thomann N."/>
            <person name="Stavropoulos S."/>
            <person name="Stone C."/>
            <person name="Strader C."/>
            <person name="Tesfaye S."/>
            <person name="Thomson T."/>
            <person name="Thoulutsang Y."/>
            <person name="Thoulutsang D."/>
            <person name="Topham K."/>
            <person name="Topping I."/>
            <person name="Tsamla T."/>
            <person name="Vassiliev H."/>
            <person name="Vo A."/>
            <person name="Wangchuk T."/>
            <person name="Wangdi T."/>
            <person name="Weiand M."/>
            <person name="Wilkinson J."/>
            <person name="Wilson A."/>
            <person name="Yadav S."/>
            <person name="Young G."/>
            <person name="Yu Q."/>
            <person name="Zembek L."/>
            <person name="Zhong D."/>
            <person name="Zimmer A."/>
            <person name="Zwirko Z."/>
            <person name="Jaffe D.B."/>
            <person name="Alvarez P."/>
            <person name="Brockman W."/>
            <person name="Butler J."/>
            <person name="Chin C."/>
            <person name="Gnerre S."/>
            <person name="Grabherr M."/>
            <person name="Kleber M."/>
            <person name="Mauceli E."/>
            <person name="MacCallum I."/>
        </authorList>
    </citation>
    <scope>NUCLEOTIDE SEQUENCE [LARGE SCALE GENOMIC DNA]</scope>
    <source>
        <strain evidence="4">Tucson 14024-0371.13</strain>
    </source>
</reference>
<feature type="chain" id="PRO_5006454866" description="DUF4794 domain-containing protein" evidence="2">
    <location>
        <begin position="20"/>
        <end position="436"/>
    </location>
</feature>
<name>B3MNU5_DROAN</name>
<dbReference type="GO" id="GO:0051607">
    <property type="term" value="P:defense response to virus"/>
    <property type="evidence" value="ECO:0007669"/>
    <property type="project" value="EnsemblMetazoa"/>
</dbReference>
<dbReference type="Proteomes" id="UP000007801">
    <property type="component" value="Unassembled WGS sequence"/>
</dbReference>
<evidence type="ECO:0000256" key="1">
    <source>
        <dbReference type="SAM" id="MobiDB-lite"/>
    </source>
</evidence>
<organism evidence="3 4">
    <name type="scientific">Drosophila ananassae</name>
    <name type="common">Fruit fly</name>
    <dbReference type="NCBI Taxonomy" id="7217"/>
    <lineage>
        <taxon>Eukaryota</taxon>
        <taxon>Metazoa</taxon>
        <taxon>Ecdysozoa</taxon>
        <taxon>Arthropoda</taxon>
        <taxon>Hexapoda</taxon>
        <taxon>Insecta</taxon>
        <taxon>Pterygota</taxon>
        <taxon>Neoptera</taxon>
        <taxon>Endopterygota</taxon>
        <taxon>Diptera</taxon>
        <taxon>Brachycera</taxon>
        <taxon>Muscomorpha</taxon>
        <taxon>Ephydroidea</taxon>
        <taxon>Drosophilidae</taxon>
        <taxon>Drosophila</taxon>
        <taxon>Sophophora</taxon>
    </lineage>
</organism>
<dbReference type="eggNOG" id="ENOG502SF4P">
    <property type="taxonomic scope" value="Eukaryota"/>
</dbReference>
<feature type="compositionally biased region" description="Low complexity" evidence="1">
    <location>
        <begin position="240"/>
        <end position="254"/>
    </location>
</feature>
<dbReference type="InParanoid" id="B3MNU5"/>
<dbReference type="AlphaFoldDB" id="B3MNU5"/>
<dbReference type="HOGENOM" id="CLU_1215876_0_0_1"/>
<evidence type="ECO:0000256" key="2">
    <source>
        <dbReference type="SAM" id="SignalP"/>
    </source>
</evidence>
<dbReference type="FunCoup" id="B3MNU5">
    <property type="interactions" value="1"/>
</dbReference>
<evidence type="ECO:0000313" key="3">
    <source>
        <dbReference type="EMBL" id="EDV32132.2"/>
    </source>
</evidence>